<reference evidence="3" key="1">
    <citation type="journal article" date="2019" name="Int. J. Syst. Evol. Microbiol.">
        <title>The Global Catalogue of Microorganisms (GCM) 10K type strain sequencing project: providing services to taxonomists for standard genome sequencing and annotation.</title>
        <authorList>
            <consortium name="The Broad Institute Genomics Platform"/>
            <consortium name="The Broad Institute Genome Sequencing Center for Infectious Disease"/>
            <person name="Wu L."/>
            <person name="Ma J."/>
        </authorList>
    </citation>
    <scope>NUCLEOTIDE SEQUENCE [LARGE SCALE GENOMIC DNA]</scope>
    <source>
        <strain evidence="3">JCM 17706</strain>
    </source>
</reference>
<dbReference type="RefSeq" id="WP_345096901.1">
    <property type="nucleotide sequence ID" value="NZ_BAABIY010000030.1"/>
</dbReference>
<evidence type="ECO:0000313" key="3">
    <source>
        <dbReference type="Proteomes" id="UP001501525"/>
    </source>
</evidence>
<dbReference type="SUPFAM" id="SSF88874">
    <property type="entry name" value="Receptor-binding domain of short tail fibre protein gp12"/>
    <property type="match status" value="1"/>
</dbReference>
<protein>
    <recommendedName>
        <fullName evidence="1">Phage tail collar domain-containing protein</fullName>
    </recommendedName>
</protein>
<dbReference type="Pfam" id="PF07484">
    <property type="entry name" value="Collar"/>
    <property type="match status" value="1"/>
</dbReference>
<comment type="caution">
    <text evidence="2">The sequence shown here is derived from an EMBL/GenBank/DDBJ whole genome shotgun (WGS) entry which is preliminary data.</text>
</comment>
<dbReference type="InterPro" id="IPR037053">
    <property type="entry name" value="Phage_tail_collar_dom_sf"/>
</dbReference>
<gene>
    <name evidence="2" type="ORF">GCM10023260_10120</name>
</gene>
<evidence type="ECO:0000313" key="2">
    <source>
        <dbReference type="EMBL" id="GAA5099218.1"/>
    </source>
</evidence>
<proteinExistence type="predicted"/>
<organism evidence="2 3">
    <name type="scientific">Bartonella acomydis</name>
    <dbReference type="NCBI Taxonomy" id="686234"/>
    <lineage>
        <taxon>Bacteria</taxon>
        <taxon>Pseudomonadati</taxon>
        <taxon>Pseudomonadota</taxon>
        <taxon>Alphaproteobacteria</taxon>
        <taxon>Hyphomicrobiales</taxon>
        <taxon>Bartonellaceae</taxon>
        <taxon>Bartonella</taxon>
    </lineage>
</organism>
<dbReference type="Gene3D" id="3.90.1340.10">
    <property type="entry name" value="Phage tail collar domain"/>
    <property type="match status" value="1"/>
</dbReference>
<accession>A0ABP9MP59</accession>
<keyword evidence="3" id="KW-1185">Reference proteome</keyword>
<dbReference type="InterPro" id="IPR011083">
    <property type="entry name" value="Phage_tail_collar_dom"/>
</dbReference>
<name>A0ABP9MP59_9HYPH</name>
<sequence>MSTIYNWSLTASNNAGADSFINWSEGQAPHTVNDSARGMMQRVREYLSDTGGGLEGVVSVDNAQQTTSIRLQSKTQFLEYKNDIVVRFKANGKNVGATKFFLNGFASKPIYKASEVGNPVLLEGGEIQQGCIYALVYDEGLSGWQLLNPTLKRSSRLRHLPTGFIGAFAMENLPAGWLLCDGGTYLRATYRDLFATIGTMWGGGDNETTFNVPDLRGMFLRGYDYFGFVDADRVFPSVQQCSLRAHEHSIGFFPPSESRSRGRRALSSGTSRGKRSVYVDYEILPHTSHVDEECVGLTGDAFKRCNEAFDNIEQTPGEESSVESKIYTSHPFFLKHSRFNVFKIPRPSGEDLGEHDHTILMNSFGGVETRPINMSVVYGIKS</sequence>
<dbReference type="Proteomes" id="UP001501525">
    <property type="component" value="Unassembled WGS sequence"/>
</dbReference>
<dbReference type="EMBL" id="BAABIY010000030">
    <property type="protein sequence ID" value="GAA5099218.1"/>
    <property type="molecule type" value="Genomic_DNA"/>
</dbReference>
<evidence type="ECO:0000259" key="1">
    <source>
        <dbReference type="Pfam" id="PF07484"/>
    </source>
</evidence>
<feature type="domain" description="Phage tail collar" evidence="1">
    <location>
        <begin position="163"/>
        <end position="219"/>
    </location>
</feature>